<feature type="compositionally biased region" description="Low complexity" evidence="1">
    <location>
        <begin position="1"/>
        <end position="14"/>
    </location>
</feature>
<protein>
    <submittedName>
        <fullName evidence="2">Uncharacterized protein</fullName>
    </submittedName>
</protein>
<keyword evidence="3" id="KW-1185">Reference proteome</keyword>
<feature type="region of interest" description="Disordered" evidence="1">
    <location>
        <begin position="1"/>
        <end position="31"/>
    </location>
</feature>
<accession>A0ABV5G1F2</accession>
<proteinExistence type="predicted"/>
<organism evidence="2 3">
    <name type="scientific">Citricoccus parietis</name>
    <dbReference type="NCBI Taxonomy" id="592307"/>
    <lineage>
        <taxon>Bacteria</taxon>
        <taxon>Bacillati</taxon>
        <taxon>Actinomycetota</taxon>
        <taxon>Actinomycetes</taxon>
        <taxon>Micrococcales</taxon>
        <taxon>Micrococcaceae</taxon>
        <taxon>Citricoccus</taxon>
    </lineage>
</organism>
<dbReference type="EMBL" id="JBHMFI010000001">
    <property type="protein sequence ID" value="MFB9072730.1"/>
    <property type="molecule type" value="Genomic_DNA"/>
</dbReference>
<evidence type="ECO:0000313" key="2">
    <source>
        <dbReference type="EMBL" id="MFB9072730.1"/>
    </source>
</evidence>
<name>A0ABV5G1F2_9MICC</name>
<reference evidence="2 3" key="1">
    <citation type="submission" date="2024-09" db="EMBL/GenBank/DDBJ databases">
        <authorList>
            <person name="Sun Q."/>
            <person name="Mori K."/>
        </authorList>
    </citation>
    <scope>NUCLEOTIDE SEQUENCE [LARGE SCALE GENOMIC DNA]</scope>
    <source>
        <strain evidence="2 3">CCM 7609</strain>
    </source>
</reference>
<sequence>MFSRMSRSTKTSSTVPPPSRAMVSARRVSTTDIARPQSCGCRLDDDSTVVWFSSMGQVFRT</sequence>
<gene>
    <name evidence="2" type="ORF">ACFFX0_16605</name>
</gene>
<evidence type="ECO:0000313" key="3">
    <source>
        <dbReference type="Proteomes" id="UP001589575"/>
    </source>
</evidence>
<dbReference type="Proteomes" id="UP001589575">
    <property type="component" value="Unassembled WGS sequence"/>
</dbReference>
<evidence type="ECO:0000256" key="1">
    <source>
        <dbReference type="SAM" id="MobiDB-lite"/>
    </source>
</evidence>
<comment type="caution">
    <text evidence="2">The sequence shown here is derived from an EMBL/GenBank/DDBJ whole genome shotgun (WGS) entry which is preliminary data.</text>
</comment>